<evidence type="ECO:0000313" key="8">
    <source>
        <dbReference type="EMBL" id="KNZ40632.1"/>
    </source>
</evidence>
<feature type="transmembrane region" description="Helical" evidence="6">
    <location>
        <begin position="350"/>
        <end position="369"/>
    </location>
</feature>
<feature type="transmembrane region" description="Helical" evidence="6">
    <location>
        <begin position="84"/>
        <end position="101"/>
    </location>
</feature>
<evidence type="ECO:0000256" key="4">
    <source>
        <dbReference type="ARBA" id="ARBA00022989"/>
    </source>
</evidence>
<evidence type="ECO:0000256" key="3">
    <source>
        <dbReference type="ARBA" id="ARBA00022692"/>
    </source>
</evidence>
<accession>A0A0L6TX30</accession>
<dbReference type="AlphaFoldDB" id="A0A0L6TX30"/>
<proteinExistence type="predicted"/>
<evidence type="ECO:0000313" key="9">
    <source>
        <dbReference type="Proteomes" id="UP000036873"/>
    </source>
</evidence>
<keyword evidence="4 6" id="KW-1133">Transmembrane helix</keyword>
<keyword evidence="2" id="KW-0813">Transport</keyword>
<evidence type="ECO:0000256" key="6">
    <source>
        <dbReference type="SAM" id="Phobius"/>
    </source>
</evidence>
<dbReference type="PATRIC" id="fig|52689.4.peg.2844"/>
<feature type="transmembrane region" description="Helical" evidence="6">
    <location>
        <begin position="107"/>
        <end position="126"/>
    </location>
</feature>
<evidence type="ECO:0000256" key="2">
    <source>
        <dbReference type="ARBA" id="ARBA00022448"/>
    </source>
</evidence>
<reference evidence="9" key="1">
    <citation type="submission" date="2015-07" db="EMBL/GenBank/DDBJ databases">
        <title>Draft genome sequence of Acetobacterium bakii DSM 8293, a potential psychrophilic chemical producer through syngas fermentation.</title>
        <authorList>
            <person name="Song Y."/>
            <person name="Hwang S."/>
            <person name="Cho B.-K."/>
        </authorList>
    </citation>
    <scope>NUCLEOTIDE SEQUENCE [LARGE SCALE GENOMIC DNA]</scope>
    <source>
        <strain evidence="9">DSM 8239</strain>
    </source>
</reference>
<dbReference type="GO" id="GO:0022857">
    <property type="term" value="F:transmembrane transporter activity"/>
    <property type="evidence" value="ECO:0007669"/>
    <property type="project" value="InterPro"/>
</dbReference>
<dbReference type="PANTHER" id="PTHR23526:SF2">
    <property type="entry name" value="MAJOR FACILITATOR SUPERFAMILY (MFS) PROFILE DOMAIN-CONTAINING PROTEIN"/>
    <property type="match status" value="1"/>
</dbReference>
<sequence>MNKKEITYKELSKWHRLLLIFISGAGSGIIYIPIYMKNVFYEPLLLGLNISNAELGFLSGMYGIMATLLYIPCGIVADKIRLRTLAWVGFISTSLLVFWYASMPSYLILVLIFALFAVTTILLFWGCRYKLLRFSDSEENYPAVVGFSYALYGLGGLSINAVALVIFNATPDYVIGVQYALLFLGAVIFALGVLAFFAIPRFEGEIVTDPDKKFNINEMLEAMKHPGVWMASITLFFVMIVYMGMNYTTPYMTDVFAAPLTLVGIIGMIRYYGIALVSAPLLGGIAKKTGSPSKTILVAMAGAALCCGSFLVLPQTTSFLITAIVIILVLGFLANGAYGVASSVLTETHVPPHIFGAATGMLSVIGFLPESFMHQLFGSYIDKYANGGYTIIFGILAVSGVLAVGCCFATQLYLKKSAAKRLEFTE</sequence>
<dbReference type="InterPro" id="IPR020846">
    <property type="entry name" value="MFS_dom"/>
</dbReference>
<dbReference type="Gene3D" id="1.20.1250.20">
    <property type="entry name" value="MFS general substrate transporter like domains"/>
    <property type="match status" value="2"/>
</dbReference>
<dbReference type="SUPFAM" id="SSF103473">
    <property type="entry name" value="MFS general substrate transporter"/>
    <property type="match status" value="1"/>
</dbReference>
<feature type="transmembrane region" description="Helical" evidence="6">
    <location>
        <begin position="295"/>
        <end position="313"/>
    </location>
</feature>
<feature type="transmembrane region" description="Helical" evidence="6">
    <location>
        <begin position="179"/>
        <end position="199"/>
    </location>
</feature>
<feature type="transmembrane region" description="Helical" evidence="6">
    <location>
        <begin position="257"/>
        <end position="283"/>
    </location>
</feature>
<evidence type="ECO:0000256" key="1">
    <source>
        <dbReference type="ARBA" id="ARBA00004651"/>
    </source>
</evidence>
<dbReference type="PROSITE" id="PS50850">
    <property type="entry name" value="MFS"/>
    <property type="match status" value="1"/>
</dbReference>
<dbReference type="STRING" id="52689.AKG39_16570"/>
<organism evidence="8 9">
    <name type="scientific">Acetobacterium bakii</name>
    <dbReference type="NCBI Taxonomy" id="52689"/>
    <lineage>
        <taxon>Bacteria</taxon>
        <taxon>Bacillati</taxon>
        <taxon>Bacillota</taxon>
        <taxon>Clostridia</taxon>
        <taxon>Eubacteriales</taxon>
        <taxon>Eubacteriaceae</taxon>
        <taxon>Acetobacterium</taxon>
    </lineage>
</organism>
<keyword evidence="9" id="KW-1185">Reference proteome</keyword>
<keyword evidence="3 6" id="KW-0812">Transmembrane</keyword>
<keyword evidence="5 6" id="KW-0472">Membrane</keyword>
<comment type="subcellular location">
    <subcellularLocation>
        <location evidence="1">Cell membrane</location>
        <topology evidence="1">Multi-pass membrane protein</topology>
    </subcellularLocation>
</comment>
<dbReference type="GO" id="GO:0005886">
    <property type="term" value="C:plasma membrane"/>
    <property type="evidence" value="ECO:0007669"/>
    <property type="project" value="UniProtKB-SubCell"/>
</dbReference>
<dbReference type="PANTHER" id="PTHR23526">
    <property type="entry name" value="INTEGRAL MEMBRANE TRANSPORT PROTEIN-RELATED"/>
    <property type="match status" value="1"/>
</dbReference>
<dbReference type="Pfam" id="PF07690">
    <property type="entry name" value="MFS_1"/>
    <property type="match status" value="1"/>
</dbReference>
<feature type="transmembrane region" description="Helical" evidence="6">
    <location>
        <begin position="389"/>
        <end position="414"/>
    </location>
</feature>
<dbReference type="OrthoDB" id="9773404at2"/>
<feature type="transmembrane region" description="Helical" evidence="6">
    <location>
        <begin position="319"/>
        <end position="338"/>
    </location>
</feature>
<comment type="caution">
    <text evidence="8">The sequence shown here is derived from an EMBL/GenBank/DDBJ whole genome shotgun (WGS) entry which is preliminary data.</text>
</comment>
<evidence type="ECO:0000259" key="7">
    <source>
        <dbReference type="PROSITE" id="PS50850"/>
    </source>
</evidence>
<feature type="transmembrane region" description="Helical" evidence="6">
    <location>
        <begin position="147"/>
        <end position="167"/>
    </location>
</feature>
<protein>
    <submittedName>
        <fullName evidence="8">MFS transporter</fullName>
    </submittedName>
</protein>
<dbReference type="CDD" id="cd06174">
    <property type="entry name" value="MFS"/>
    <property type="match status" value="1"/>
</dbReference>
<dbReference type="Proteomes" id="UP000036873">
    <property type="component" value="Unassembled WGS sequence"/>
</dbReference>
<feature type="transmembrane region" description="Helical" evidence="6">
    <location>
        <begin position="17"/>
        <end position="36"/>
    </location>
</feature>
<evidence type="ECO:0000256" key="5">
    <source>
        <dbReference type="ARBA" id="ARBA00023136"/>
    </source>
</evidence>
<feature type="transmembrane region" description="Helical" evidence="6">
    <location>
        <begin position="227"/>
        <end position="245"/>
    </location>
</feature>
<dbReference type="EMBL" id="LGYO01000049">
    <property type="protein sequence ID" value="KNZ40632.1"/>
    <property type="molecule type" value="Genomic_DNA"/>
</dbReference>
<dbReference type="InterPro" id="IPR052528">
    <property type="entry name" value="Sugar_transport-like"/>
</dbReference>
<name>A0A0L6TX30_9FIRM</name>
<dbReference type="RefSeq" id="WP_083439627.1">
    <property type="nucleotide sequence ID" value="NZ_LGYO01000049.1"/>
</dbReference>
<dbReference type="InterPro" id="IPR011701">
    <property type="entry name" value="MFS"/>
</dbReference>
<gene>
    <name evidence="8" type="ORF">AKG39_16570</name>
</gene>
<dbReference type="InterPro" id="IPR036259">
    <property type="entry name" value="MFS_trans_sf"/>
</dbReference>
<feature type="domain" description="Major facilitator superfamily (MFS) profile" evidence="7">
    <location>
        <begin position="12"/>
        <end position="412"/>
    </location>
</feature>
<feature type="transmembrane region" description="Helical" evidence="6">
    <location>
        <begin position="56"/>
        <end position="77"/>
    </location>
</feature>